<accession>A0ACC0JM38</accession>
<organism evidence="1 2">
    <name type="scientific">Choristoneura fumiferana</name>
    <name type="common">Spruce budworm moth</name>
    <name type="synonym">Archips fumiferana</name>
    <dbReference type="NCBI Taxonomy" id="7141"/>
    <lineage>
        <taxon>Eukaryota</taxon>
        <taxon>Metazoa</taxon>
        <taxon>Ecdysozoa</taxon>
        <taxon>Arthropoda</taxon>
        <taxon>Hexapoda</taxon>
        <taxon>Insecta</taxon>
        <taxon>Pterygota</taxon>
        <taxon>Neoptera</taxon>
        <taxon>Endopterygota</taxon>
        <taxon>Lepidoptera</taxon>
        <taxon>Glossata</taxon>
        <taxon>Ditrysia</taxon>
        <taxon>Tortricoidea</taxon>
        <taxon>Tortricidae</taxon>
        <taxon>Tortricinae</taxon>
        <taxon>Choristoneura</taxon>
    </lineage>
</organism>
<sequence length="181" mass="20619">MDWIPQYKTLCHSNVKLFISHGGLLGTQEAVACAVPMLTVPLYADQALNGRAMSDRGVARLVSLKHFDYDSWRVALADLLSNPKPLSPLDTSVYWIEYVLRHKGARHIRSPALDLPLSQQLLLDVIALSIALTIMTTFILYLLFRYLCTRCIKWWPKEKLVLRKDFSKETAFTSVYFGSTK</sequence>
<proteinExistence type="predicted"/>
<keyword evidence="2" id="KW-1185">Reference proteome</keyword>
<dbReference type="Proteomes" id="UP001064048">
    <property type="component" value="Chromosome 11"/>
</dbReference>
<name>A0ACC0JM38_CHOFU</name>
<reference evidence="1 2" key="1">
    <citation type="journal article" date="2022" name="Genome Biol. Evol.">
        <title>The Spruce Budworm Genome: Reconstructing the Evolutionary History of Antifreeze Proteins.</title>
        <authorList>
            <person name="Beliveau C."/>
            <person name="Gagne P."/>
            <person name="Picq S."/>
            <person name="Vernygora O."/>
            <person name="Keeling C.I."/>
            <person name="Pinkney K."/>
            <person name="Doucet D."/>
            <person name="Wen F."/>
            <person name="Johnston J.S."/>
            <person name="Maaroufi H."/>
            <person name="Boyle B."/>
            <person name="Laroche J."/>
            <person name="Dewar K."/>
            <person name="Juretic N."/>
            <person name="Blackburn G."/>
            <person name="Nisole A."/>
            <person name="Brunet B."/>
            <person name="Brandao M."/>
            <person name="Lumley L."/>
            <person name="Duan J."/>
            <person name="Quan G."/>
            <person name="Lucarotti C.J."/>
            <person name="Roe A.D."/>
            <person name="Sperling F.A.H."/>
            <person name="Levesque R.C."/>
            <person name="Cusson M."/>
        </authorList>
    </citation>
    <scope>NUCLEOTIDE SEQUENCE [LARGE SCALE GENOMIC DNA]</scope>
    <source>
        <strain evidence="1">Glfc:IPQL:Cfum</strain>
    </source>
</reference>
<evidence type="ECO:0000313" key="1">
    <source>
        <dbReference type="EMBL" id="KAI8425194.1"/>
    </source>
</evidence>
<dbReference type="EMBL" id="CM046111">
    <property type="protein sequence ID" value="KAI8425194.1"/>
    <property type="molecule type" value="Genomic_DNA"/>
</dbReference>
<protein>
    <submittedName>
        <fullName evidence="1">Uncharacterized protein</fullName>
    </submittedName>
</protein>
<gene>
    <name evidence="1" type="ORF">MSG28_007018</name>
</gene>
<comment type="caution">
    <text evidence="1">The sequence shown here is derived from an EMBL/GenBank/DDBJ whole genome shotgun (WGS) entry which is preliminary data.</text>
</comment>
<evidence type="ECO:0000313" key="2">
    <source>
        <dbReference type="Proteomes" id="UP001064048"/>
    </source>
</evidence>